<feature type="domain" description="Non-structural maintenance of chromosome element 4 C-terminal" evidence="9">
    <location>
        <begin position="161"/>
        <end position="245"/>
    </location>
</feature>
<name>A0A060SNH5_PYCCI</name>
<dbReference type="GO" id="GO:0030915">
    <property type="term" value="C:Smc5-Smc6 complex"/>
    <property type="evidence" value="ECO:0007669"/>
    <property type="project" value="UniProtKB-UniRule"/>
</dbReference>
<evidence type="ECO:0000256" key="5">
    <source>
        <dbReference type="ARBA" id="ARBA00023204"/>
    </source>
</evidence>
<evidence type="ECO:0000256" key="2">
    <source>
        <dbReference type="ARBA" id="ARBA00008997"/>
    </source>
</evidence>
<dbReference type="EMBL" id="CCBP010000311">
    <property type="protein sequence ID" value="CDO75935.1"/>
    <property type="molecule type" value="Genomic_DNA"/>
</dbReference>
<keyword evidence="6 7" id="KW-0539">Nucleus</keyword>
<dbReference type="AlphaFoldDB" id="A0A060SNH5"/>
<keyword evidence="12" id="KW-1185">Reference proteome</keyword>
<evidence type="ECO:0000256" key="8">
    <source>
        <dbReference type="SAM" id="MobiDB-lite"/>
    </source>
</evidence>
<dbReference type="HOGENOM" id="CLU_041037_1_0_1"/>
<comment type="caution">
    <text evidence="11">The sequence shown here is derived from an EMBL/GenBank/DDBJ whole genome shotgun (WGS) entry which is preliminary data.</text>
</comment>
<comment type="subcellular location">
    <subcellularLocation>
        <location evidence="1 7">Nucleus</location>
    </subcellularLocation>
</comment>
<feature type="domain" description="Nse4/EID protein Nse3/MAGE-binding" evidence="10">
    <location>
        <begin position="75"/>
        <end position="127"/>
    </location>
</feature>
<evidence type="ECO:0000256" key="1">
    <source>
        <dbReference type="ARBA" id="ARBA00004123"/>
    </source>
</evidence>
<sequence length="261" mass="29835">MAVEDVHMDEERMAYDPDQDPEEARNLRRQYRHLEQELTGTAENQDLTTEEVAEKLRNANNLFEQVQGINEATNDSGLLVIFSQISAAKARAMKSGSSAFDVDDFVARLITYMGGRKPVTPADDADDYEDGSEYNEGAPLDWEKIARRALAKSRRVPAMDFMLIVNPNDFAQSVENMFYLSFLIRDGKCALEIDEDSGEPMIMLCEQPTQEDYDAGLVKHQIVMEFDMATWRRAIEVFEIKEPMIPTRPKSEMRIGQKWYG</sequence>
<keyword evidence="3 7" id="KW-0227">DNA damage</keyword>
<dbReference type="PANTHER" id="PTHR16140:SF0">
    <property type="entry name" value="NON-STRUCTURAL MAINTENANCE OF CHROMOSOMES ELEMENT 4"/>
    <property type="match status" value="1"/>
</dbReference>
<evidence type="ECO:0000256" key="3">
    <source>
        <dbReference type="ARBA" id="ARBA00022763"/>
    </source>
</evidence>
<organism evidence="11 12">
    <name type="scientific">Pycnoporus cinnabarinus</name>
    <name type="common">Cinnabar-red polypore</name>
    <name type="synonym">Trametes cinnabarina</name>
    <dbReference type="NCBI Taxonomy" id="5643"/>
    <lineage>
        <taxon>Eukaryota</taxon>
        <taxon>Fungi</taxon>
        <taxon>Dikarya</taxon>
        <taxon>Basidiomycota</taxon>
        <taxon>Agaricomycotina</taxon>
        <taxon>Agaricomycetes</taxon>
        <taxon>Polyporales</taxon>
        <taxon>Polyporaceae</taxon>
        <taxon>Trametes</taxon>
    </lineage>
</organism>
<evidence type="ECO:0000256" key="4">
    <source>
        <dbReference type="ARBA" id="ARBA00023172"/>
    </source>
</evidence>
<dbReference type="GO" id="GO:0006310">
    <property type="term" value="P:DNA recombination"/>
    <property type="evidence" value="ECO:0007669"/>
    <property type="project" value="UniProtKB-UniRule"/>
</dbReference>
<evidence type="ECO:0000313" key="12">
    <source>
        <dbReference type="Proteomes" id="UP000029665"/>
    </source>
</evidence>
<dbReference type="GO" id="GO:0006281">
    <property type="term" value="P:DNA repair"/>
    <property type="evidence" value="ECO:0007669"/>
    <property type="project" value="UniProtKB-UniRule"/>
</dbReference>
<feature type="region of interest" description="Disordered" evidence="8">
    <location>
        <begin position="1"/>
        <end position="24"/>
    </location>
</feature>
<dbReference type="GO" id="GO:0005634">
    <property type="term" value="C:nucleus"/>
    <property type="evidence" value="ECO:0007669"/>
    <property type="project" value="UniProtKB-SubCell"/>
</dbReference>
<dbReference type="OrthoDB" id="361242at2759"/>
<proteinExistence type="inferred from homology"/>
<comment type="function">
    <text evidence="7">Component of the SMC5-SMC6 complex, that promotes sister chromatid alignment after DNA damage and facilitates double-stranded DNA breaks (DSBs) repair via homologous recombination between sister chromatids.</text>
</comment>
<evidence type="ECO:0000256" key="7">
    <source>
        <dbReference type="RuleBase" id="RU365071"/>
    </source>
</evidence>
<accession>A0A060SNH5</accession>
<dbReference type="InterPro" id="IPR027786">
    <property type="entry name" value="Nse4/EID"/>
</dbReference>
<dbReference type="InterPro" id="IPR029225">
    <property type="entry name" value="Nse4_Nse3-bd"/>
</dbReference>
<feature type="compositionally biased region" description="Basic and acidic residues" evidence="8">
    <location>
        <begin position="1"/>
        <end position="15"/>
    </location>
</feature>
<dbReference type="OMA" id="FMGINRT"/>
<dbReference type="STRING" id="5643.A0A060SNH5"/>
<keyword evidence="5 7" id="KW-0234">DNA repair</keyword>
<protein>
    <recommendedName>
        <fullName evidence="7">Non-structural maintenance of chromosomes element 4</fullName>
    </recommendedName>
</protein>
<comment type="similarity">
    <text evidence="2 7">Belongs to the NSE4 family.</text>
</comment>
<dbReference type="InterPro" id="IPR014854">
    <property type="entry name" value="Nse4_C"/>
</dbReference>
<gene>
    <name evidence="11" type="ORF">BN946_scf184873.g24</name>
</gene>
<dbReference type="PANTHER" id="PTHR16140">
    <property type="entry name" value="NON-STRUCTURAL MAINTENANCE OF CHROMOSOMES ELEMENT 4"/>
    <property type="match status" value="1"/>
</dbReference>
<evidence type="ECO:0000256" key="6">
    <source>
        <dbReference type="ARBA" id="ARBA00023242"/>
    </source>
</evidence>
<evidence type="ECO:0000259" key="10">
    <source>
        <dbReference type="Pfam" id="PF15412"/>
    </source>
</evidence>
<comment type="subunit">
    <text evidence="7">Component of the SMC5-SMC6 complex.</text>
</comment>
<reference evidence="11" key="1">
    <citation type="submission" date="2014-01" db="EMBL/GenBank/DDBJ databases">
        <title>The genome of the white-rot fungus Pycnoporus cinnabarinus: a basidiomycete model with a versatile arsenal for lignocellulosic biomass breakdown.</title>
        <authorList>
            <person name="Levasseur A."/>
            <person name="Lomascolo A."/>
            <person name="Ruiz-Duenas F.J."/>
            <person name="Uzan E."/>
            <person name="Piumi F."/>
            <person name="Kues U."/>
            <person name="Ram A.F.J."/>
            <person name="Murat C."/>
            <person name="Haon M."/>
            <person name="Benoit I."/>
            <person name="Arfi Y."/>
            <person name="Chevret D."/>
            <person name="Drula E."/>
            <person name="Kwon M.J."/>
            <person name="Gouret P."/>
            <person name="Lesage-Meessen L."/>
            <person name="Lombard V."/>
            <person name="Mariette J."/>
            <person name="Noirot C."/>
            <person name="Park J."/>
            <person name="Patyshakuliyeva A."/>
            <person name="Wieneger R.A.B."/>
            <person name="Wosten H.A.B."/>
            <person name="Martin F."/>
            <person name="Coutinho P.M."/>
            <person name="de Vries R."/>
            <person name="Martinez A.T."/>
            <person name="Klopp C."/>
            <person name="Pontarotti P."/>
            <person name="Henrissat B."/>
            <person name="Record E."/>
        </authorList>
    </citation>
    <scope>NUCLEOTIDE SEQUENCE [LARGE SCALE GENOMIC DNA]</scope>
    <source>
        <strain evidence="11">BRFM137</strain>
    </source>
</reference>
<dbReference type="Pfam" id="PF15412">
    <property type="entry name" value="Nse4-Nse3_bdg"/>
    <property type="match status" value="1"/>
</dbReference>
<dbReference type="Pfam" id="PF08743">
    <property type="entry name" value="Nse4_C"/>
    <property type="match status" value="1"/>
</dbReference>
<keyword evidence="4 7" id="KW-0233">DNA recombination</keyword>
<dbReference type="Proteomes" id="UP000029665">
    <property type="component" value="Unassembled WGS sequence"/>
</dbReference>
<evidence type="ECO:0000259" key="9">
    <source>
        <dbReference type="Pfam" id="PF08743"/>
    </source>
</evidence>
<evidence type="ECO:0000313" key="11">
    <source>
        <dbReference type="EMBL" id="CDO75935.1"/>
    </source>
</evidence>